<dbReference type="Pfam" id="PF00246">
    <property type="entry name" value="Peptidase_M14"/>
    <property type="match status" value="1"/>
</dbReference>
<keyword evidence="6" id="KW-0482">Metalloprotease</keyword>
<dbReference type="EnsemblProtists" id="EOD33573">
    <property type="protein sequence ID" value="EOD33573"/>
    <property type="gene ID" value="EMIHUDRAFT_229505"/>
</dbReference>
<evidence type="ECO:0000256" key="6">
    <source>
        <dbReference type="ARBA" id="ARBA00023049"/>
    </source>
</evidence>
<proteinExistence type="inferred from homology"/>
<comment type="cofactor">
    <cofactor evidence="1">
        <name>Zn(2+)</name>
        <dbReference type="ChEBI" id="CHEBI:29105"/>
    </cofactor>
</comment>
<evidence type="ECO:0000256" key="1">
    <source>
        <dbReference type="ARBA" id="ARBA00001947"/>
    </source>
</evidence>
<dbReference type="Proteomes" id="UP000013827">
    <property type="component" value="Unassembled WGS sequence"/>
</dbReference>
<dbReference type="SUPFAM" id="SSF53187">
    <property type="entry name" value="Zn-dependent exopeptidases"/>
    <property type="match status" value="1"/>
</dbReference>
<dbReference type="PaxDb" id="2903-EOD33573"/>
<dbReference type="PANTHER" id="PTHR11705">
    <property type="entry name" value="PROTEASE FAMILY M14 CARBOXYPEPTIDASE A,B"/>
    <property type="match status" value="1"/>
</dbReference>
<feature type="domain" description="Peptidase M14" evidence="7">
    <location>
        <begin position="105"/>
        <end position="329"/>
    </location>
</feature>
<dbReference type="SMART" id="SM00631">
    <property type="entry name" value="Zn_pept"/>
    <property type="match status" value="1"/>
</dbReference>
<evidence type="ECO:0000259" key="7">
    <source>
        <dbReference type="SMART" id="SM00631"/>
    </source>
</evidence>
<keyword evidence="9" id="KW-1185">Reference proteome</keyword>
<dbReference type="RefSeq" id="XP_005786002.1">
    <property type="nucleotide sequence ID" value="XM_005785945.1"/>
</dbReference>
<keyword evidence="3" id="KW-0645">Protease</keyword>
<reference evidence="8" key="2">
    <citation type="submission" date="2024-10" db="UniProtKB">
        <authorList>
            <consortium name="EnsemblProtists"/>
        </authorList>
    </citation>
    <scope>IDENTIFICATION</scope>
</reference>
<dbReference type="GO" id="GO:0005615">
    <property type="term" value="C:extracellular space"/>
    <property type="evidence" value="ECO:0007669"/>
    <property type="project" value="TreeGrafter"/>
</dbReference>
<dbReference type="GO" id="GO:0004181">
    <property type="term" value="F:metallocarboxypeptidase activity"/>
    <property type="evidence" value="ECO:0007669"/>
    <property type="project" value="InterPro"/>
</dbReference>
<dbReference type="HOGENOM" id="CLU_845765_0_0_1"/>
<dbReference type="AlphaFoldDB" id="A0A0D3KCT8"/>
<protein>
    <recommendedName>
        <fullName evidence="7">Peptidase M14 domain-containing protein</fullName>
    </recommendedName>
</protein>
<dbReference type="GO" id="GO:0008270">
    <property type="term" value="F:zinc ion binding"/>
    <property type="evidence" value="ECO:0007669"/>
    <property type="project" value="InterPro"/>
</dbReference>
<comment type="similarity">
    <text evidence="2">Belongs to the peptidase M14 family.</text>
</comment>
<keyword evidence="4" id="KW-0378">Hydrolase</keyword>
<accession>A0A0D3KCT8</accession>
<evidence type="ECO:0000256" key="3">
    <source>
        <dbReference type="ARBA" id="ARBA00022670"/>
    </source>
</evidence>
<evidence type="ECO:0000313" key="9">
    <source>
        <dbReference type="Proteomes" id="UP000013827"/>
    </source>
</evidence>
<evidence type="ECO:0000313" key="8">
    <source>
        <dbReference type="EnsemblProtists" id="EOD33573"/>
    </source>
</evidence>
<dbReference type="KEGG" id="ehx:EMIHUDRAFT_229505"/>
<dbReference type="InterPro" id="IPR000834">
    <property type="entry name" value="Peptidase_M14"/>
</dbReference>
<name>A0A0D3KCT8_EMIH1</name>
<sequence>MDAESKNGSGALLVELNAPWPPAVGLVSRAAGRAVREQPASSAVRFGCTQLEWRRLQQLTRAARVVHSELGEYYADRAVAATLPERGRRLASRPAAPLRGSVGGYLSEEEQAAEFKRLAAAYPSWLAPPETAGDERGGKPAVLYTALLHAREPASLACLLHFLRTLLHSAEEGDPGIRITHHTVQDDHEREDERGGAAQAPVVNNDARKSAEALLFLPSLNPDGWAWNERRLPSFADDQITDGVDLNRNFGFQWGYTQEAGSSGRGCDEESCAAGLHGWGNSLAYPFAHAPLPSAELERYQELSRAMTSLNGYSHGGDWEGVGHTPTGT</sequence>
<dbReference type="GeneID" id="17278843"/>
<organism evidence="8 9">
    <name type="scientific">Emiliania huxleyi (strain CCMP1516)</name>
    <dbReference type="NCBI Taxonomy" id="280463"/>
    <lineage>
        <taxon>Eukaryota</taxon>
        <taxon>Haptista</taxon>
        <taxon>Haptophyta</taxon>
        <taxon>Prymnesiophyceae</taxon>
        <taxon>Isochrysidales</taxon>
        <taxon>Noelaerhabdaceae</taxon>
        <taxon>Emiliania</taxon>
    </lineage>
</organism>
<evidence type="ECO:0000256" key="5">
    <source>
        <dbReference type="ARBA" id="ARBA00022833"/>
    </source>
</evidence>
<dbReference type="Gene3D" id="3.40.630.10">
    <property type="entry name" value="Zn peptidases"/>
    <property type="match status" value="1"/>
</dbReference>
<evidence type="ECO:0000256" key="2">
    <source>
        <dbReference type="ARBA" id="ARBA00005988"/>
    </source>
</evidence>
<evidence type="ECO:0000256" key="4">
    <source>
        <dbReference type="ARBA" id="ARBA00022801"/>
    </source>
</evidence>
<dbReference type="PANTHER" id="PTHR11705:SF143">
    <property type="entry name" value="SLL0236 PROTEIN"/>
    <property type="match status" value="1"/>
</dbReference>
<reference evidence="9" key="1">
    <citation type="journal article" date="2013" name="Nature">
        <title>Pan genome of the phytoplankton Emiliania underpins its global distribution.</title>
        <authorList>
            <person name="Read B.A."/>
            <person name="Kegel J."/>
            <person name="Klute M.J."/>
            <person name="Kuo A."/>
            <person name="Lefebvre S.C."/>
            <person name="Maumus F."/>
            <person name="Mayer C."/>
            <person name="Miller J."/>
            <person name="Monier A."/>
            <person name="Salamov A."/>
            <person name="Young J."/>
            <person name="Aguilar M."/>
            <person name="Claverie J.M."/>
            <person name="Frickenhaus S."/>
            <person name="Gonzalez K."/>
            <person name="Herman E.K."/>
            <person name="Lin Y.C."/>
            <person name="Napier J."/>
            <person name="Ogata H."/>
            <person name="Sarno A.F."/>
            <person name="Shmutz J."/>
            <person name="Schroeder D."/>
            <person name="de Vargas C."/>
            <person name="Verret F."/>
            <person name="von Dassow P."/>
            <person name="Valentin K."/>
            <person name="Van de Peer Y."/>
            <person name="Wheeler G."/>
            <person name="Dacks J.B."/>
            <person name="Delwiche C.F."/>
            <person name="Dyhrman S.T."/>
            <person name="Glockner G."/>
            <person name="John U."/>
            <person name="Richards T."/>
            <person name="Worden A.Z."/>
            <person name="Zhang X."/>
            <person name="Grigoriev I.V."/>
            <person name="Allen A.E."/>
            <person name="Bidle K."/>
            <person name="Borodovsky M."/>
            <person name="Bowler C."/>
            <person name="Brownlee C."/>
            <person name="Cock J.M."/>
            <person name="Elias M."/>
            <person name="Gladyshev V.N."/>
            <person name="Groth M."/>
            <person name="Guda C."/>
            <person name="Hadaegh A."/>
            <person name="Iglesias-Rodriguez M.D."/>
            <person name="Jenkins J."/>
            <person name="Jones B.M."/>
            <person name="Lawson T."/>
            <person name="Leese F."/>
            <person name="Lindquist E."/>
            <person name="Lobanov A."/>
            <person name="Lomsadze A."/>
            <person name="Malik S.B."/>
            <person name="Marsh M.E."/>
            <person name="Mackinder L."/>
            <person name="Mock T."/>
            <person name="Mueller-Roeber B."/>
            <person name="Pagarete A."/>
            <person name="Parker M."/>
            <person name="Probert I."/>
            <person name="Quesneville H."/>
            <person name="Raines C."/>
            <person name="Rensing S.A."/>
            <person name="Riano-Pachon D.M."/>
            <person name="Richier S."/>
            <person name="Rokitta S."/>
            <person name="Shiraiwa Y."/>
            <person name="Soanes D.M."/>
            <person name="van der Giezen M."/>
            <person name="Wahlund T.M."/>
            <person name="Williams B."/>
            <person name="Wilson W."/>
            <person name="Wolfe G."/>
            <person name="Wurch L.L."/>
        </authorList>
    </citation>
    <scope>NUCLEOTIDE SEQUENCE</scope>
</reference>
<dbReference type="GO" id="GO:0006508">
    <property type="term" value="P:proteolysis"/>
    <property type="evidence" value="ECO:0007669"/>
    <property type="project" value="UniProtKB-KW"/>
</dbReference>
<keyword evidence="5" id="KW-0862">Zinc</keyword>